<dbReference type="Proteomes" id="UP000095447">
    <property type="component" value="Unassembled WGS sequence"/>
</dbReference>
<dbReference type="EMBL" id="CYZA01000005">
    <property type="protein sequence ID" value="CUN75450.1"/>
    <property type="molecule type" value="Genomic_DNA"/>
</dbReference>
<dbReference type="PROSITE" id="PS51257">
    <property type="entry name" value="PROKAR_LIPOPROTEIN"/>
    <property type="match status" value="1"/>
</dbReference>
<accession>A0A174W8M7</accession>
<gene>
    <name evidence="2" type="ORF">ERS852395_01230</name>
    <name evidence="1" type="ORF">ERS852476_00978</name>
    <name evidence="3" type="ORF">ERS852569_03810</name>
</gene>
<keyword evidence="3" id="KW-0378">Hydrolase</keyword>
<protein>
    <submittedName>
        <fullName evidence="3">Predicted glycosyl hydrolase</fullName>
    </submittedName>
</protein>
<dbReference type="GO" id="GO:0016787">
    <property type="term" value="F:hydrolase activity"/>
    <property type="evidence" value="ECO:0007669"/>
    <property type="project" value="UniProtKB-KW"/>
</dbReference>
<sequence>MKQNKRRTATVVYIFIFMLTVSGCVRKGKEQDKVYQETGMFEWSEEAVCEPEEALYLAKELGITKWYQETNGMTEVEATGKFVKALHNRKIEVYALLGAVEWGYEEDGATLLAHLEKIVQYNVQSSEKEKFDGVMLDIEPYISDSWKENPEEYMDRYISCMKKGYKFAQKNHLRTAICIPRHYDNQGLTSGLEELIKETCDEVAVMNYSCGNEIEAIRTEAALSEKYGKELHCILEFQEVGKHGLTENKTYRNKGIDNAKETWEKLQKEYKNINVTRDYHWSRPVREMLEEKNAD</sequence>
<evidence type="ECO:0000313" key="3">
    <source>
        <dbReference type="EMBL" id="CUQ41871.1"/>
    </source>
</evidence>
<evidence type="ECO:0000313" key="6">
    <source>
        <dbReference type="Proteomes" id="UP000095762"/>
    </source>
</evidence>
<dbReference type="EMBL" id="CZBP01000051">
    <property type="protein sequence ID" value="CUQ41871.1"/>
    <property type="molecule type" value="Genomic_DNA"/>
</dbReference>
<dbReference type="Gene3D" id="3.20.20.80">
    <property type="entry name" value="Glycosidases"/>
    <property type="match status" value="1"/>
</dbReference>
<evidence type="ECO:0000313" key="1">
    <source>
        <dbReference type="EMBL" id="CUN75026.1"/>
    </source>
</evidence>
<organism evidence="3 6">
    <name type="scientific">Blautia obeum</name>
    <dbReference type="NCBI Taxonomy" id="40520"/>
    <lineage>
        <taxon>Bacteria</taxon>
        <taxon>Bacillati</taxon>
        <taxon>Bacillota</taxon>
        <taxon>Clostridia</taxon>
        <taxon>Lachnospirales</taxon>
        <taxon>Lachnospiraceae</taxon>
        <taxon>Blautia</taxon>
    </lineage>
</organism>
<dbReference type="RefSeq" id="WP_055053045.1">
    <property type="nucleotide sequence ID" value="NZ_CYZA01000005.1"/>
</dbReference>
<proteinExistence type="predicted"/>
<evidence type="ECO:0000313" key="4">
    <source>
        <dbReference type="Proteomes" id="UP000095447"/>
    </source>
</evidence>
<evidence type="ECO:0000313" key="5">
    <source>
        <dbReference type="Proteomes" id="UP000095645"/>
    </source>
</evidence>
<dbReference type="EMBL" id="CYZP01000006">
    <property type="protein sequence ID" value="CUN75026.1"/>
    <property type="molecule type" value="Genomic_DNA"/>
</dbReference>
<reference evidence="4 5" key="1">
    <citation type="submission" date="2015-09" db="EMBL/GenBank/DDBJ databases">
        <authorList>
            <consortium name="Pathogen Informatics"/>
        </authorList>
    </citation>
    <scope>NUCLEOTIDE SEQUENCE [LARGE SCALE GENOMIC DNA]</scope>
    <source>
        <strain evidence="2 4">2789STDY5608838</strain>
        <strain evidence="1 5">2789STDY5834861</strain>
        <strain evidence="3 6">2789STDY5834957</strain>
    </source>
</reference>
<name>A0A174W8M7_9FIRM</name>
<dbReference type="Proteomes" id="UP000095645">
    <property type="component" value="Unassembled WGS sequence"/>
</dbReference>
<evidence type="ECO:0000313" key="2">
    <source>
        <dbReference type="EMBL" id="CUN75450.1"/>
    </source>
</evidence>
<dbReference type="Proteomes" id="UP000095762">
    <property type="component" value="Unassembled WGS sequence"/>
</dbReference>
<dbReference type="AlphaFoldDB" id="A0A174W8M7"/>